<evidence type="ECO:0000256" key="3">
    <source>
        <dbReference type="ARBA" id="ARBA00023125"/>
    </source>
</evidence>
<dbReference type="InterPro" id="IPR018060">
    <property type="entry name" value="HTH_AraC"/>
</dbReference>
<keyword evidence="3" id="KW-0238">DNA-binding</keyword>
<sequence length="281" mass="31228">MRLTRSCSLGDVVRNGLDHNIMKRTADLPHHPPPVVGFADCYTGGFVDAFHVHDRAQLSLFLAGSVTINTQDESFVLGPGQGMWLPANTLHQATCRTDLAFQVVYVDSSLIGPDLLPSKMFEASSLIRGLVDEIIAMTFQFTMDERMSAIARLLVDEVRRGRRIAERLLFPSDHRLRRVCEAIIAQPGDGHDIDYWAREAGMARRTFTRLFQQEMGMGFAAWRRRVRVVEAASRIAAGQSIAKVAFDLGYDNAGSFSTMFHRTFGVAPSSLRFSSIPAPLP</sequence>
<dbReference type="Gene3D" id="1.10.10.60">
    <property type="entry name" value="Homeodomain-like"/>
    <property type="match status" value="1"/>
</dbReference>
<dbReference type="SUPFAM" id="SSF51182">
    <property type="entry name" value="RmlC-like cupins"/>
    <property type="match status" value="1"/>
</dbReference>
<evidence type="ECO:0000256" key="4">
    <source>
        <dbReference type="ARBA" id="ARBA00023159"/>
    </source>
</evidence>
<dbReference type="InterPro" id="IPR009057">
    <property type="entry name" value="Homeodomain-like_sf"/>
</dbReference>
<name>A0A0U5BL81_9PROT</name>
<dbReference type="SUPFAM" id="SSF46689">
    <property type="entry name" value="Homeodomain-like"/>
    <property type="match status" value="1"/>
</dbReference>
<dbReference type="PROSITE" id="PS01124">
    <property type="entry name" value="HTH_ARAC_FAMILY_2"/>
    <property type="match status" value="1"/>
</dbReference>
<organism evidence="7 8">
    <name type="scientific">Acetobacter ghanensis</name>
    <dbReference type="NCBI Taxonomy" id="431306"/>
    <lineage>
        <taxon>Bacteria</taxon>
        <taxon>Pseudomonadati</taxon>
        <taxon>Pseudomonadota</taxon>
        <taxon>Alphaproteobacteria</taxon>
        <taxon>Acetobacterales</taxon>
        <taxon>Acetobacteraceae</taxon>
        <taxon>Acetobacter</taxon>
    </lineage>
</organism>
<evidence type="ECO:0000256" key="1">
    <source>
        <dbReference type="ARBA" id="ARBA00022491"/>
    </source>
</evidence>
<reference evidence="8" key="1">
    <citation type="submission" date="2014-09" db="EMBL/GenBank/DDBJ databases">
        <authorList>
            <person name="Illeghems K.G."/>
        </authorList>
    </citation>
    <scope>NUCLEOTIDE SEQUENCE [LARGE SCALE GENOMIC DNA]</scope>
    <source>
        <strain evidence="8">LMG 23848T</strain>
    </source>
</reference>
<dbReference type="Gene3D" id="2.60.120.10">
    <property type="entry name" value="Jelly Rolls"/>
    <property type="match status" value="1"/>
</dbReference>
<keyword evidence="2" id="KW-0805">Transcription regulation</keyword>
<dbReference type="GO" id="GO:0043565">
    <property type="term" value="F:sequence-specific DNA binding"/>
    <property type="evidence" value="ECO:0007669"/>
    <property type="project" value="InterPro"/>
</dbReference>
<dbReference type="SMART" id="SM00342">
    <property type="entry name" value="HTH_ARAC"/>
    <property type="match status" value="1"/>
</dbReference>
<dbReference type="PATRIC" id="fig|431306.5.peg.2027"/>
<dbReference type="EMBL" id="LN609302">
    <property type="protein sequence ID" value="CEF56399.1"/>
    <property type="molecule type" value="Genomic_DNA"/>
</dbReference>
<feature type="domain" description="HTH araC/xylS-type" evidence="6">
    <location>
        <begin position="174"/>
        <end position="274"/>
    </location>
</feature>
<keyword evidence="5" id="KW-0804">Transcription</keyword>
<dbReference type="FunFam" id="1.10.10.60:FF:000132">
    <property type="entry name" value="AraC family transcriptional regulator"/>
    <property type="match status" value="1"/>
</dbReference>
<evidence type="ECO:0000313" key="7">
    <source>
        <dbReference type="EMBL" id="CEF56399.1"/>
    </source>
</evidence>
<dbReference type="PANTHER" id="PTHR11019:SF159">
    <property type="entry name" value="TRANSCRIPTIONAL REGULATOR-RELATED"/>
    <property type="match status" value="1"/>
</dbReference>
<dbReference type="Pfam" id="PF02311">
    <property type="entry name" value="AraC_binding"/>
    <property type="match status" value="1"/>
</dbReference>
<accession>A0A0U5BL81</accession>
<keyword evidence="4" id="KW-0010">Activator</keyword>
<dbReference type="InterPro" id="IPR020449">
    <property type="entry name" value="Tscrpt_reg_AraC-type_HTH"/>
</dbReference>
<dbReference type="Proteomes" id="UP000068250">
    <property type="component" value="Chromosome I"/>
</dbReference>
<keyword evidence="1" id="KW-0678">Repressor</keyword>
<dbReference type="AlphaFoldDB" id="A0A0U5BL81"/>
<dbReference type="PRINTS" id="PR00032">
    <property type="entry name" value="HTHARAC"/>
</dbReference>
<dbReference type="GO" id="GO:0003700">
    <property type="term" value="F:DNA-binding transcription factor activity"/>
    <property type="evidence" value="ECO:0007669"/>
    <property type="project" value="InterPro"/>
</dbReference>
<evidence type="ECO:0000256" key="2">
    <source>
        <dbReference type="ARBA" id="ARBA00023015"/>
    </source>
</evidence>
<evidence type="ECO:0000259" key="6">
    <source>
        <dbReference type="PROSITE" id="PS01124"/>
    </source>
</evidence>
<dbReference type="InterPro" id="IPR014710">
    <property type="entry name" value="RmlC-like_jellyroll"/>
</dbReference>
<evidence type="ECO:0000256" key="5">
    <source>
        <dbReference type="ARBA" id="ARBA00023163"/>
    </source>
</evidence>
<protein>
    <submittedName>
        <fullName evidence="7">AraC family transcriptional regulator</fullName>
    </submittedName>
</protein>
<dbReference type="Pfam" id="PF12833">
    <property type="entry name" value="HTH_18"/>
    <property type="match status" value="1"/>
</dbReference>
<evidence type="ECO:0000313" key="8">
    <source>
        <dbReference type="Proteomes" id="UP000068250"/>
    </source>
</evidence>
<proteinExistence type="predicted"/>
<gene>
    <name evidence="7" type="ORF">AGA_1971</name>
</gene>
<dbReference type="PANTHER" id="PTHR11019">
    <property type="entry name" value="HTH-TYPE TRANSCRIPTIONAL REGULATOR NIMR"/>
    <property type="match status" value="1"/>
</dbReference>
<dbReference type="STRING" id="431306.AGA_1971"/>
<dbReference type="InterPro" id="IPR011051">
    <property type="entry name" value="RmlC_Cupin_sf"/>
</dbReference>
<dbReference type="InterPro" id="IPR003313">
    <property type="entry name" value="AraC-bd"/>
</dbReference>